<name>A0ABY5PCC8_9ACTN</name>
<dbReference type="InterPro" id="IPR018713">
    <property type="entry name" value="MPAB/Lcp_cat_dom"/>
</dbReference>
<gene>
    <name evidence="2" type="ORF">LRS13_15780</name>
</gene>
<keyword evidence="3" id="KW-1185">Reference proteome</keyword>
<dbReference type="EMBL" id="CP088295">
    <property type="protein sequence ID" value="UUY02170.1"/>
    <property type="molecule type" value="Genomic_DNA"/>
</dbReference>
<dbReference type="Pfam" id="PF09995">
    <property type="entry name" value="MPAB_Lcp_cat"/>
    <property type="match status" value="1"/>
</dbReference>
<evidence type="ECO:0000259" key="1">
    <source>
        <dbReference type="Pfam" id="PF09995"/>
    </source>
</evidence>
<dbReference type="Proteomes" id="UP001058860">
    <property type="component" value="Chromosome"/>
</dbReference>
<organism evidence="2 3">
    <name type="scientific">Svornostia abyssi</name>
    <dbReference type="NCBI Taxonomy" id="2898438"/>
    <lineage>
        <taxon>Bacteria</taxon>
        <taxon>Bacillati</taxon>
        <taxon>Actinomycetota</taxon>
        <taxon>Thermoleophilia</taxon>
        <taxon>Solirubrobacterales</taxon>
        <taxon>Baekduiaceae</taxon>
        <taxon>Svornostia</taxon>
    </lineage>
</organism>
<dbReference type="RefSeq" id="WP_353862703.1">
    <property type="nucleotide sequence ID" value="NZ_CP088295.1"/>
</dbReference>
<reference evidence="3" key="1">
    <citation type="submission" date="2021-11" db="EMBL/GenBank/DDBJ databases">
        <title>Cultivation dependent microbiological survey of springs from the worlds oldest radium mine currently devoted to the extraction of radon-saturated water.</title>
        <authorList>
            <person name="Kapinusova G."/>
            <person name="Smrhova T."/>
            <person name="Strejcek M."/>
            <person name="Suman J."/>
            <person name="Jani K."/>
            <person name="Pajer P."/>
            <person name="Uhlik O."/>
        </authorList>
    </citation>
    <scope>NUCLEOTIDE SEQUENCE [LARGE SCALE GENOMIC DNA]</scope>
    <source>
        <strain evidence="3">J379</strain>
    </source>
</reference>
<protein>
    <submittedName>
        <fullName evidence="2">DUF2236 domain-containing protein</fullName>
    </submittedName>
</protein>
<proteinExistence type="predicted"/>
<evidence type="ECO:0000313" key="3">
    <source>
        <dbReference type="Proteomes" id="UP001058860"/>
    </source>
</evidence>
<evidence type="ECO:0000313" key="2">
    <source>
        <dbReference type="EMBL" id="UUY02170.1"/>
    </source>
</evidence>
<sequence length="311" mass="33283">MTSSPDTGYLGPAAVTWPILSHPGALIGGLRALLIQSLHPLAMAGVAQHSDYRTRALSRLQRTAAYVGATAFGTVETADEAAARVRRMHQRVRGVDPVTGKAYSADDPETQVWVHAVEWHSFLAAHRAFGPQLTPDEEDAYLAEGVVIAALVGAREEDVPASVAQMREYFASVRPSLCVSSAARDSISFVSSPPITRELLPVQLPLRVFSSAAIALVPRDLRRLAGIDRPAAVDVAAIAMARPWLELMRTPIGARLATSVIGGRSRAPRDRAEAAHGEMTVAAMRDRRAELGITGPGITRRPTRLREAAAA</sequence>
<accession>A0ABY5PCC8</accession>
<dbReference type="PANTHER" id="PTHR36151:SF3">
    <property type="entry name" value="ER-BOUND OXYGENASE MPAB_MPAB'_RUBBER OXYGENASE CATALYTIC DOMAIN-CONTAINING PROTEIN"/>
    <property type="match status" value="1"/>
</dbReference>
<feature type="domain" description="ER-bound oxygenase mpaB/mpaB'/Rubber oxygenase catalytic" evidence="1">
    <location>
        <begin position="19"/>
        <end position="236"/>
    </location>
</feature>
<dbReference type="PANTHER" id="PTHR36151">
    <property type="entry name" value="BLR2777 PROTEIN"/>
    <property type="match status" value="1"/>
</dbReference>